<organism evidence="1 2">
    <name type="scientific">Peronosclerospora sorghi</name>
    <dbReference type="NCBI Taxonomy" id="230839"/>
    <lineage>
        <taxon>Eukaryota</taxon>
        <taxon>Sar</taxon>
        <taxon>Stramenopiles</taxon>
        <taxon>Oomycota</taxon>
        <taxon>Peronosporomycetes</taxon>
        <taxon>Peronosporales</taxon>
        <taxon>Peronosporaceae</taxon>
        <taxon>Peronosclerospora</taxon>
    </lineage>
</organism>
<accession>A0ACC0W759</accession>
<comment type="caution">
    <text evidence="1">The sequence shown here is derived from an EMBL/GenBank/DDBJ whole genome shotgun (WGS) entry which is preliminary data.</text>
</comment>
<name>A0ACC0W759_9STRA</name>
<sequence>MAPSQELVLFVLKKINRNDSARDNDSDFSEPDPKRLRLTDGYEIALAVMEFPRMYKQAMASHEAAEWNEAVCPEIRSHFRNHTWDTIHRPDDVRLIGNKWVFDVKRDADGNIVRYKARLIAQGFRQVYGIDYWETYSPISSLNSVRAFLALRCQRGYAIRQLDVETAFLNVLLDENKFMRPPEGIRLPDGMICKLRCRIYGLKQAASMWHKTILSVLKSM</sequence>
<proteinExistence type="predicted"/>
<reference evidence="1 2" key="1">
    <citation type="journal article" date="2022" name="bioRxiv">
        <title>The genome of the oomycete Peronosclerospora sorghi, a cosmopolitan pathogen of maize and sorghum, is inflated with dispersed pseudogenes.</title>
        <authorList>
            <person name="Fletcher K."/>
            <person name="Martin F."/>
            <person name="Isakeit T."/>
            <person name="Cavanaugh K."/>
            <person name="Magill C."/>
            <person name="Michelmore R."/>
        </authorList>
    </citation>
    <scope>NUCLEOTIDE SEQUENCE [LARGE SCALE GENOMIC DNA]</scope>
    <source>
        <strain evidence="1">P6</strain>
    </source>
</reference>
<evidence type="ECO:0000313" key="1">
    <source>
        <dbReference type="EMBL" id="KAI9914475.1"/>
    </source>
</evidence>
<protein>
    <submittedName>
        <fullName evidence="1">Uncharacterized protein</fullName>
    </submittedName>
</protein>
<gene>
    <name evidence="1" type="ORF">PsorP6_007393</name>
</gene>
<evidence type="ECO:0000313" key="2">
    <source>
        <dbReference type="Proteomes" id="UP001163321"/>
    </source>
</evidence>
<keyword evidence="2" id="KW-1185">Reference proteome</keyword>
<dbReference type="EMBL" id="CM047582">
    <property type="protein sequence ID" value="KAI9914475.1"/>
    <property type="molecule type" value="Genomic_DNA"/>
</dbReference>
<dbReference type="Proteomes" id="UP001163321">
    <property type="component" value="Chromosome 3"/>
</dbReference>